<evidence type="ECO:0000256" key="1">
    <source>
        <dbReference type="ARBA" id="ARBA00010266"/>
    </source>
</evidence>
<dbReference type="Gene3D" id="1.10.530.10">
    <property type="match status" value="1"/>
</dbReference>
<comment type="similarity">
    <text evidence="1">Belongs to the glycosyl hydrolase 73 family.</text>
</comment>
<dbReference type="Pfam" id="PF01832">
    <property type="entry name" value="Glucosaminidase"/>
    <property type="match status" value="1"/>
</dbReference>
<gene>
    <name evidence="4" type="ORF">N1496_04195</name>
</gene>
<feature type="domain" description="Mannosyl-glycoprotein endo-beta-N-acetylglucosamidase-like" evidence="3">
    <location>
        <begin position="37"/>
        <end position="194"/>
    </location>
</feature>
<dbReference type="InterPro" id="IPR002901">
    <property type="entry name" value="MGlyc_endo_b_GlcNAc-like_dom"/>
</dbReference>
<evidence type="ECO:0000313" key="5">
    <source>
        <dbReference type="Proteomes" id="UP001238096"/>
    </source>
</evidence>
<organism evidence="4 5">
    <name type="scientific">Streptococcus didelphis</name>
    <dbReference type="NCBI Taxonomy" id="102886"/>
    <lineage>
        <taxon>Bacteria</taxon>
        <taxon>Bacillati</taxon>
        <taxon>Bacillota</taxon>
        <taxon>Bacilli</taxon>
        <taxon>Lactobacillales</taxon>
        <taxon>Streptococcaceae</taxon>
        <taxon>Streptococcus</taxon>
    </lineage>
</organism>
<dbReference type="Gene3D" id="4.10.80.30">
    <property type="entry name" value="DNA polymerase, domain 6"/>
    <property type="match status" value="1"/>
</dbReference>
<dbReference type="InterPro" id="IPR051056">
    <property type="entry name" value="Glycosyl_Hydrolase_73"/>
</dbReference>
<dbReference type="PANTHER" id="PTHR33308:SF9">
    <property type="entry name" value="PEPTIDOGLYCAN HYDROLASE FLGJ"/>
    <property type="match status" value="1"/>
</dbReference>
<protein>
    <submittedName>
        <fullName evidence="4">Glucosaminidase domain-containing protein</fullName>
    </submittedName>
</protein>
<proteinExistence type="inferred from homology"/>
<dbReference type="PANTHER" id="PTHR33308">
    <property type="entry name" value="PEPTIDOGLYCAN HYDROLASE FLGJ"/>
    <property type="match status" value="1"/>
</dbReference>
<evidence type="ECO:0000256" key="2">
    <source>
        <dbReference type="ARBA" id="ARBA00022801"/>
    </source>
</evidence>
<evidence type="ECO:0000313" key="4">
    <source>
        <dbReference type="EMBL" id="WMB28691.1"/>
    </source>
</evidence>
<sequence>MRERLKLKSFLLVFFSFLFLLIVPLLFNATTPFAQKQVKVNYSEKTYLATIAEEVKPYAKVYGIRPSVVIGQILLDTQNGQSLLSYKYHNLFSLPARPGQGFKILKTNRPIEGHAKGSKVAFAYYSSRKASIEDYFMTLRKGEVWDKNLYRLLATDKGYKGPARVLGEYLYPENKSYPEKLITVIEEKKLTSYDK</sequence>
<evidence type="ECO:0000259" key="3">
    <source>
        <dbReference type="SMART" id="SM00047"/>
    </source>
</evidence>
<name>A0ABY9LKR8_9STRE</name>
<reference evidence="5" key="1">
    <citation type="submission" date="2022-10" db="EMBL/GenBank/DDBJ databases">
        <title>Streptococcus didelphis as causative of fatal infections in opossums (Didelphis albiventris).</title>
        <authorList>
            <person name="Breyer G.M."/>
            <person name="Da Silva M.E.R.J."/>
            <person name="Siqueira F.M."/>
        </authorList>
    </citation>
    <scope>NUCLEOTIDE SEQUENCE [LARGE SCALE GENOMIC DNA]</scope>
    <source>
        <strain evidence="5">LBVP101/21</strain>
    </source>
</reference>
<dbReference type="Proteomes" id="UP001238096">
    <property type="component" value="Chromosome"/>
</dbReference>
<dbReference type="RefSeq" id="WP_018366594.1">
    <property type="nucleotide sequence ID" value="NZ_CP104407.1"/>
</dbReference>
<dbReference type="EMBL" id="CP110509">
    <property type="protein sequence ID" value="WMB28691.1"/>
    <property type="molecule type" value="Genomic_DNA"/>
</dbReference>
<keyword evidence="2" id="KW-0378">Hydrolase</keyword>
<accession>A0ABY9LKR8</accession>
<keyword evidence="5" id="KW-1185">Reference proteome</keyword>
<dbReference type="SMART" id="SM00047">
    <property type="entry name" value="LYZ2"/>
    <property type="match status" value="1"/>
</dbReference>